<reference evidence="4" key="2">
    <citation type="journal article" date="2018" name="Nat. Microbiol.">
        <title>Leveraging single-cell genomics to expand the fungal tree of life.</title>
        <authorList>
            <person name="Ahrendt S.R."/>
            <person name="Quandt C.A."/>
            <person name="Ciobanu D."/>
            <person name="Clum A."/>
            <person name="Salamov A."/>
            <person name="Andreopoulos B."/>
            <person name="Cheng J.F."/>
            <person name="Woyke T."/>
            <person name="Pelin A."/>
            <person name="Henrissat B."/>
            <person name="Reynolds N.K."/>
            <person name="Benny G.L."/>
            <person name="Smith M.E."/>
            <person name="James T.Y."/>
            <person name="Grigoriev I.V."/>
        </authorList>
    </citation>
    <scope>NUCLEOTIDE SEQUENCE [LARGE SCALE GENOMIC DNA]</scope>
    <source>
        <strain evidence="4">CSF55</strain>
    </source>
</reference>
<name>A0A075AQ63_ROZAC</name>
<dbReference type="EMBL" id="ML005200">
    <property type="protein sequence ID" value="RKP19580.1"/>
    <property type="molecule type" value="Genomic_DNA"/>
</dbReference>
<reference evidence="1 3" key="1">
    <citation type="journal article" date="2013" name="Curr. Biol.">
        <title>Shared signatures of parasitism and phylogenomics unite Cryptomycota and microsporidia.</title>
        <authorList>
            <person name="James T.Y."/>
            <person name="Pelin A."/>
            <person name="Bonen L."/>
            <person name="Ahrendt S."/>
            <person name="Sain D."/>
            <person name="Corradi N."/>
            <person name="Stajich J.E."/>
        </authorList>
    </citation>
    <scope>NUCLEOTIDE SEQUENCE [LARGE SCALE GENOMIC DNA]</scope>
    <source>
        <strain evidence="1 3">CSF55</strain>
        <strain evidence="1 3">CSF55</strain>
    </source>
</reference>
<keyword evidence="3" id="KW-1185">Reference proteome</keyword>
<reference evidence="2" key="3">
    <citation type="submission" date="2018-08" db="EMBL/GenBank/DDBJ databases">
        <title>Leveraging single-cell genomics to expand the Fungal Tree of Life.</title>
        <authorList>
            <consortium name="DOE Joint Genome Institute"/>
            <person name="Ahrendt S.R."/>
            <person name="Quandt C.A."/>
            <person name="Ciobanu D."/>
            <person name="Clum A."/>
            <person name="Salamov A."/>
            <person name="Andreopoulos B."/>
            <person name="Cheng J.-F."/>
            <person name="Woyke T."/>
            <person name="Pelin A."/>
            <person name="Henrissat B."/>
            <person name="Reynolds N."/>
            <person name="Benny G.L."/>
            <person name="Smith M.E."/>
            <person name="James T.Y."/>
            <person name="Grigoriev I.V."/>
        </authorList>
    </citation>
    <scope>NUCLEOTIDE SEQUENCE</scope>
    <source>
        <strain evidence="2">CSF55</strain>
    </source>
</reference>
<evidence type="ECO:0000313" key="4">
    <source>
        <dbReference type="Proteomes" id="UP000281549"/>
    </source>
</evidence>
<dbReference type="EMBL" id="KE561162">
    <property type="protein sequence ID" value="EPZ32285.1"/>
    <property type="molecule type" value="Genomic_DNA"/>
</dbReference>
<evidence type="ECO:0000313" key="1">
    <source>
        <dbReference type="EMBL" id="EPZ32285.1"/>
    </source>
</evidence>
<accession>A0A075AQ63</accession>
<organism evidence="1 3">
    <name type="scientific">Rozella allomycis (strain CSF55)</name>
    <dbReference type="NCBI Taxonomy" id="988480"/>
    <lineage>
        <taxon>Eukaryota</taxon>
        <taxon>Fungi</taxon>
        <taxon>Fungi incertae sedis</taxon>
        <taxon>Cryptomycota</taxon>
        <taxon>Cryptomycota incertae sedis</taxon>
        <taxon>Rozella</taxon>
    </lineage>
</organism>
<dbReference type="Proteomes" id="UP000281549">
    <property type="component" value="Unassembled WGS sequence"/>
</dbReference>
<protein>
    <submittedName>
        <fullName evidence="1">Uncharacterized protein</fullName>
    </submittedName>
</protein>
<proteinExistence type="predicted"/>
<evidence type="ECO:0000313" key="3">
    <source>
        <dbReference type="Proteomes" id="UP000030755"/>
    </source>
</evidence>
<dbReference type="AlphaFoldDB" id="A0A075AQ63"/>
<gene>
    <name evidence="1" type="ORF">O9G_003429</name>
    <name evidence="2" type="ORF">ROZALSC1DRAFT_28840</name>
</gene>
<dbReference type="Proteomes" id="UP000030755">
    <property type="component" value="Unassembled WGS sequence"/>
</dbReference>
<evidence type="ECO:0000313" key="2">
    <source>
        <dbReference type="EMBL" id="RKP19580.1"/>
    </source>
</evidence>
<dbReference type="HOGENOM" id="CLU_1886929_0_0_1"/>
<sequence length="135" mass="15997">MGNFIKHLNQFNIETLEIPIEYDRVKVMWNWIATHTKTVKRLIVVDANITLQDMREFLSDVSPSLEFLDLLQTSIAIRDIYAFTDLLLKTNIKYLKLPRLHDNVVWKLRRTLRNKIVVLLPQDCNKTIKGHRLIK</sequence>